<comment type="caution">
    <text evidence="1">The sequence shown here is derived from an EMBL/GenBank/DDBJ whole genome shotgun (WGS) entry which is preliminary data.</text>
</comment>
<dbReference type="EMBL" id="JAUDFV010000164">
    <property type="protein sequence ID" value="KAL2712864.1"/>
    <property type="molecule type" value="Genomic_DNA"/>
</dbReference>
<name>A0ABD1ZWW2_VESSQ</name>
<dbReference type="AlphaFoldDB" id="A0ABD1ZWW2"/>
<gene>
    <name evidence="1" type="ORF">V1478_017455</name>
</gene>
<dbReference type="Proteomes" id="UP001607302">
    <property type="component" value="Unassembled WGS sequence"/>
</dbReference>
<protein>
    <submittedName>
        <fullName evidence="1">Uncharacterized protein</fullName>
    </submittedName>
</protein>
<evidence type="ECO:0000313" key="2">
    <source>
        <dbReference type="Proteomes" id="UP001607302"/>
    </source>
</evidence>
<reference evidence="1 2" key="1">
    <citation type="journal article" date="2024" name="Ann. Entomol. Soc. Am.">
        <title>Genomic analyses of the southern and eastern yellowjacket wasps (Hymenoptera: Vespidae) reveal evolutionary signatures of social life.</title>
        <authorList>
            <person name="Catto M.A."/>
            <person name="Caine P.B."/>
            <person name="Orr S.E."/>
            <person name="Hunt B.G."/>
            <person name="Goodisman M.A.D."/>
        </authorList>
    </citation>
    <scope>NUCLEOTIDE SEQUENCE [LARGE SCALE GENOMIC DNA]</scope>
    <source>
        <strain evidence="1">233</strain>
        <tissue evidence="1">Head and thorax</tissue>
    </source>
</reference>
<accession>A0ABD1ZWW2</accession>
<keyword evidence="2" id="KW-1185">Reference proteome</keyword>
<proteinExistence type="predicted"/>
<sequence length="74" mass="8173">MTGSLEVVGLQNSMTAIALTLKHALLFSIRNTFQCNHCLHLRNYRSRQRLESSIYGTASAALPQAAKGLSRKLL</sequence>
<evidence type="ECO:0000313" key="1">
    <source>
        <dbReference type="EMBL" id="KAL2712864.1"/>
    </source>
</evidence>
<organism evidence="1 2">
    <name type="scientific">Vespula squamosa</name>
    <name type="common">Southern yellow jacket</name>
    <name type="synonym">Wasp</name>
    <dbReference type="NCBI Taxonomy" id="30214"/>
    <lineage>
        <taxon>Eukaryota</taxon>
        <taxon>Metazoa</taxon>
        <taxon>Ecdysozoa</taxon>
        <taxon>Arthropoda</taxon>
        <taxon>Hexapoda</taxon>
        <taxon>Insecta</taxon>
        <taxon>Pterygota</taxon>
        <taxon>Neoptera</taxon>
        <taxon>Endopterygota</taxon>
        <taxon>Hymenoptera</taxon>
        <taxon>Apocrita</taxon>
        <taxon>Aculeata</taxon>
        <taxon>Vespoidea</taxon>
        <taxon>Vespidae</taxon>
        <taxon>Vespinae</taxon>
        <taxon>Vespula</taxon>
    </lineage>
</organism>